<protein>
    <recommendedName>
        <fullName evidence="3">Lipoprotein</fullName>
    </recommendedName>
</protein>
<evidence type="ECO:0008006" key="3">
    <source>
        <dbReference type="Google" id="ProtNLM"/>
    </source>
</evidence>
<sequence>MKKLILILSIIALAGCKSKKITPSEPKADEVVQLALNQINNNQKNKAYELGKRVLMTCNTSKFKPFTNSEATTSVINNITIEKLSKTCTKYRQWYGTFKDLELAEVYQNTKDQTTVYRFKALYSKKVANKELRVFMNTDNLVSAIKTSDWTTTFTYNK</sequence>
<proteinExistence type="predicted"/>
<reference evidence="1 2" key="1">
    <citation type="submission" date="2016-10" db="EMBL/GenBank/DDBJ databases">
        <title>Complete Genome Sequence of Flavobacterium sp. PK15.</title>
        <authorList>
            <person name="Ekwe A."/>
            <person name="Kim S.B."/>
        </authorList>
    </citation>
    <scope>NUCLEOTIDE SEQUENCE [LARGE SCALE GENOMIC DNA]</scope>
    <source>
        <strain evidence="1 2">PK15</strain>
    </source>
</reference>
<organism evidence="1 2">
    <name type="scientific">Flavobacterium commune</name>
    <dbReference type="NCBI Taxonomy" id="1306519"/>
    <lineage>
        <taxon>Bacteria</taxon>
        <taxon>Pseudomonadati</taxon>
        <taxon>Bacteroidota</taxon>
        <taxon>Flavobacteriia</taxon>
        <taxon>Flavobacteriales</taxon>
        <taxon>Flavobacteriaceae</taxon>
        <taxon>Flavobacterium</taxon>
    </lineage>
</organism>
<evidence type="ECO:0000313" key="1">
    <source>
        <dbReference type="EMBL" id="APA00426.1"/>
    </source>
</evidence>
<dbReference type="EMBL" id="CP017774">
    <property type="protein sequence ID" value="APA00426.1"/>
    <property type="molecule type" value="Genomic_DNA"/>
</dbReference>
<dbReference type="PROSITE" id="PS51257">
    <property type="entry name" value="PROKAR_LIPOPROTEIN"/>
    <property type="match status" value="1"/>
</dbReference>
<dbReference type="STRING" id="1306519.BIW12_13895"/>
<name>A0A1D9PE61_9FLAO</name>
<accession>A0A1D9PE61</accession>
<dbReference type="RefSeq" id="WP_071185663.1">
    <property type="nucleotide sequence ID" value="NZ_CP017774.1"/>
</dbReference>
<keyword evidence="2" id="KW-1185">Reference proteome</keyword>
<evidence type="ECO:0000313" key="2">
    <source>
        <dbReference type="Proteomes" id="UP000178198"/>
    </source>
</evidence>
<dbReference type="KEGG" id="fcm:BIW12_13895"/>
<gene>
    <name evidence="1" type="ORF">BIW12_13895</name>
</gene>
<dbReference type="Proteomes" id="UP000178198">
    <property type="component" value="Chromosome"/>
</dbReference>
<dbReference type="OrthoDB" id="1351300at2"/>
<dbReference type="AlphaFoldDB" id="A0A1D9PE61"/>